<dbReference type="CDD" id="cd06150">
    <property type="entry name" value="YjgF_YER057c_UK114_like_2"/>
    <property type="match status" value="1"/>
</dbReference>
<dbReference type="Proteomes" id="UP000093737">
    <property type="component" value="Unassembled WGS sequence"/>
</dbReference>
<dbReference type="RefSeq" id="WP_056570726.1">
    <property type="nucleotide sequence ID" value="NZ_CP033334.1"/>
</dbReference>
<dbReference type="PANTHER" id="PTHR47328">
    <property type="match status" value="1"/>
</dbReference>
<gene>
    <name evidence="2" type="ORF">A8145_29280</name>
</gene>
<dbReference type="InterPro" id="IPR006175">
    <property type="entry name" value="YjgF/YER057c/UK114"/>
</dbReference>
<sequence>MTKIERHEKNERLSLIVVHNGTIHLSGLTDDDRQADTAGQTRQILKKADALLGRVGSNRSQLLFAQIWLKDAGDFDAMNKAWVDWLDGAEPPARASVGASFALPDIRVEIQFTAASRQGRSSVKSGISSAF</sequence>
<dbReference type="Pfam" id="PF01042">
    <property type="entry name" value="Ribonuc_L-PSP"/>
    <property type="match status" value="1"/>
</dbReference>
<comment type="similarity">
    <text evidence="1">Belongs to the RutC family.</text>
</comment>
<dbReference type="EMBL" id="LYTK01000010">
    <property type="protein sequence ID" value="OBQ66537.1"/>
    <property type="molecule type" value="Genomic_DNA"/>
</dbReference>
<name>A0A6M7TYS8_RHILI</name>
<dbReference type="PANTHER" id="PTHR47328:SF1">
    <property type="entry name" value="RUTC FAMILY PROTEIN YOAB"/>
    <property type="match status" value="1"/>
</dbReference>
<evidence type="ECO:0000313" key="2">
    <source>
        <dbReference type="EMBL" id="OBQ66537.1"/>
    </source>
</evidence>
<organism evidence="2 3">
    <name type="scientific">Rhizobium loti</name>
    <name type="common">Mesorhizobium loti</name>
    <dbReference type="NCBI Taxonomy" id="381"/>
    <lineage>
        <taxon>Bacteria</taxon>
        <taxon>Pseudomonadati</taxon>
        <taxon>Pseudomonadota</taxon>
        <taxon>Alphaproteobacteria</taxon>
        <taxon>Hyphomicrobiales</taxon>
        <taxon>Phyllobacteriaceae</taxon>
        <taxon>Mesorhizobium</taxon>
    </lineage>
</organism>
<proteinExistence type="inferred from homology"/>
<evidence type="ECO:0000256" key="1">
    <source>
        <dbReference type="ARBA" id="ARBA00010552"/>
    </source>
</evidence>
<dbReference type="PROSITE" id="PS01094">
    <property type="entry name" value="UPF0076"/>
    <property type="match status" value="1"/>
</dbReference>
<dbReference type="Gene3D" id="3.30.1330.40">
    <property type="entry name" value="RutC-like"/>
    <property type="match status" value="1"/>
</dbReference>
<dbReference type="InterPro" id="IPR035709">
    <property type="entry name" value="YoaB-like"/>
</dbReference>
<comment type="caution">
    <text evidence="2">The sequence shown here is derived from an EMBL/GenBank/DDBJ whole genome shotgun (WGS) entry which is preliminary data.</text>
</comment>
<accession>A0A6M7TYS8</accession>
<reference evidence="2 3" key="1">
    <citation type="submission" date="2016-05" db="EMBL/GenBank/DDBJ databases">
        <authorList>
            <person name="Ramsay J.P."/>
        </authorList>
    </citation>
    <scope>NUCLEOTIDE SEQUENCE [LARGE SCALE GENOMIC DNA]</scope>
    <source>
        <strain evidence="2 3">NZP2042</strain>
    </source>
</reference>
<evidence type="ECO:0000313" key="3">
    <source>
        <dbReference type="Proteomes" id="UP000093737"/>
    </source>
</evidence>
<dbReference type="SUPFAM" id="SSF55298">
    <property type="entry name" value="YjgF-like"/>
    <property type="match status" value="1"/>
</dbReference>
<dbReference type="InterPro" id="IPR035959">
    <property type="entry name" value="RutC-like_sf"/>
</dbReference>
<protein>
    <submittedName>
        <fullName evidence="2">Uncharacterized protein</fullName>
    </submittedName>
</protein>
<dbReference type="InterPro" id="IPR019897">
    <property type="entry name" value="RidA_CS"/>
</dbReference>
<dbReference type="AlphaFoldDB" id="A0A6M7TYS8"/>